<dbReference type="InterPro" id="IPR008949">
    <property type="entry name" value="Isoprenoid_synthase_dom_sf"/>
</dbReference>
<dbReference type="KEGG" id="chrb:DK843_17265"/>
<evidence type="ECO:0000313" key="2">
    <source>
        <dbReference type="Proteomes" id="UP000252038"/>
    </source>
</evidence>
<proteinExistence type="predicted"/>
<dbReference type="SUPFAM" id="SSF48576">
    <property type="entry name" value="Terpenoid synthases"/>
    <property type="match status" value="1"/>
</dbReference>
<accession>A0A344UKV2</accession>
<protein>
    <submittedName>
        <fullName evidence="1">Uncharacterized protein</fullName>
    </submittedName>
</protein>
<reference evidence="1 2" key="1">
    <citation type="submission" date="2018-05" db="EMBL/GenBank/DDBJ databases">
        <title>Genome sequencing, assembly and analysis of the novel insecticidal bacterium, Chromobacterium phragmitis.</title>
        <authorList>
            <person name="Sparks M.E."/>
            <person name="Blackburn M.B."/>
            <person name="Gundersen-Rindal D.E."/>
        </authorList>
    </citation>
    <scope>NUCLEOTIDE SEQUENCE [LARGE SCALE GENOMIC DNA]</scope>
    <source>
        <strain evidence="1">IIBBL 274-1</strain>
    </source>
</reference>
<name>A0A344UKV2_9NEIS</name>
<dbReference type="Proteomes" id="UP000252038">
    <property type="component" value="Chromosome"/>
</dbReference>
<evidence type="ECO:0000313" key="1">
    <source>
        <dbReference type="EMBL" id="AXE35900.1"/>
    </source>
</evidence>
<dbReference type="Gene3D" id="1.10.600.10">
    <property type="entry name" value="Farnesyl Diphosphate Synthase"/>
    <property type="match status" value="1"/>
</dbReference>
<gene>
    <name evidence="1" type="ORF">DK843_17265</name>
</gene>
<sequence length="310" mass="33880">MTSTRFKAAQQCATAALLRYLPEREDMDWLADVVDRPRFGWDWPALEQGFFQPLRDWADLHDARLKPALAGLLIDALGGDKSEHPALLAALEFTHLASFMLDDLANGRDLDASASDKVSVPLPVWVTIAYNARQLAPVLVLRRAENLEPARRLRLARRYLFQQSLGTAMDLWGAERGLEHGSLTDFIVHLSHYAGAPGLGLAAATAAEAAKLDGEAVEALRKAGMELGVSLRLRAMADGEPRALRLDGRQVAEAEIRWRREYDRGALLASADRLQASAQDAAERLDPAIGRAMNDFLAALGAPSAAEAQR</sequence>
<dbReference type="AlphaFoldDB" id="A0A344UKV2"/>
<organism evidence="1 2">
    <name type="scientific">Chromobacterium phragmitis</name>
    <dbReference type="NCBI Taxonomy" id="2202141"/>
    <lineage>
        <taxon>Bacteria</taxon>
        <taxon>Pseudomonadati</taxon>
        <taxon>Pseudomonadota</taxon>
        <taxon>Betaproteobacteria</taxon>
        <taxon>Neisseriales</taxon>
        <taxon>Chromobacteriaceae</taxon>
        <taxon>Chromobacterium</taxon>
    </lineage>
</organism>
<dbReference type="RefSeq" id="WP_114073889.1">
    <property type="nucleotide sequence ID" value="NZ_CP029554.1"/>
</dbReference>
<dbReference type="EMBL" id="CP029554">
    <property type="protein sequence ID" value="AXE35900.1"/>
    <property type="molecule type" value="Genomic_DNA"/>
</dbReference>